<keyword evidence="1" id="KW-0472">Membrane</keyword>
<accession>A0ABY4PH26</accession>
<proteinExistence type="predicted"/>
<gene>
    <name evidence="2" type="ORF">MOO46_06595</name>
</gene>
<dbReference type="Pfam" id="PF11457">
    <property type="entry name" value="DUF3021"/>
    <property type="match status" value="1"/>
</dbReference>
<feature type="transmembrane region" description="Helical" evidence="1">
    <location>
        <begin position="59"/>
        <end position="80"/>
    </location>
</feature>
<feature type="transmembrane region" description="Helical" evidence="1">
    <location>
        <begin position="36"/>
        <end position="52"/>
    </location>
</feature>
<evidence type="ECO:0000313" key="2">
    <source>
        <dbReference type="EMBL" id="UQS84907.1"/>
    </source>
</evidence>
<keyword evidence="1" id="KW-1133">Transmembrane helix</keyword>
<protein>
    <submittedName>
        <fullName evidence="2">DUF3021 domain-containing protein</fullName>
    </submittedName>
</protein>
<organism evidence="2 3">
    <name type="scientific">Apilactobacillus apisilvae</name>
    <dbReference type="NCBI Taxonomy" id="2923364"/>
    <lineage>
        <taxon>Bacteria</taxon>
        <taxon>Bacillati</taxon>
        <taxon>Bacillota</taxon>
        <taxon>Bacilli</taxon>
        <taxon>Lactobacillales</taxon>
        <taxon>Lactobacillaceae</taxon>
        <taxon>Apilactobacillus</taxon>
    </lineage>
</organism>
<name>A0ABY4PH26_9LACO</name>
<feature type="transmembrane region" description="Helical" evidence="1">
    <location>
        <begin position="92"/>
        <end position="111"/>
    </location>
</feature>
<dbReference type="EMBL" id="CP093362">
    <property type="protein sequence ID" value="UQS84907.1"/>
    <property type="molecule type" value="Genomic_DNA"/>
</dbReference>
<reference evidence="2 3" key="1">
    <citation type="journal article" date="2022" name="Int. J. Syst. Evol. Microbiol.">
        <title>Apilactobacillus apisilvae sp. nov., Nicolia spurrieriana gen. nov. sp. nov., Bombilactobacillus folatiphilus sp. nov. and Bombilactobacillus thymidiniphilus sp. nov., four new lactic acid bacterial isolates from stingless bees Tetragonula carbonaria and Austroplebeia australis.</title>
        <authorList>
            <person name="Oliphant S.A."/>
            <person name="Watson-Haigh N.S."/>
            <person name="Sumby K.M."/>
            <person name="Gardner J."/>
            <person name="Groom S."/>
            <person name="Jiranek V."/>
        </authorList>
    </citation>
    <scope>NUCLEOTIDE SEQUENCE [LARGE SCALE GENOMIC DNA]</scope>
    <source>
        <strain evidence="2 3">SG5_A10</strain>
    </source>
</reference>
<feature type="transmembrane region" description="Helical" evidence="1">
    <location>
        <begin position="7"/>
        <end position="24"/>
    </location>
</feature>
<evidence type="ECO:0000313" key="3">
    <source>
        <dbReference type="Proteomes" id="UP000831859"/>
    </source>
</evidence>
<evidence type="ECO:0000256" key="1">
    <source>
        <dbReference type="SAM" id="Phobius"/>
    </source>
</evidence>
<dbReference type="Proteomes" id="UP000831859">
    <property type="component" value="Chromosome"/>
</dbReference>
<keyword evidence="1" id="KW-0812">Transmembrane</keyword>
<sequence>MKIVKRLVREFIVGMLFGSLIYMLTDFYEGDLKYRIIYLSICGLIGLLTELINSDKLKVTYAIILHFIGTFTLVSLLNIVTGQLDTFRMPYLAQYITAFLIIYVIIWLMVLSTFKNTTSKINNAIKKRNKH</sequence>
<keyword evidence="3" id="KW-1185">Reference proteome</keyword>
<dbReference type="InterPro" id="IPR021560">
    <property type="entry name" value="DUF3021"/>
</dbReference>
<dbReference type="RefSeq" id="WP_249510887.1">
    <property type="nucleotide sequence ID" value="NZ_CP093362.1"/>
</dbReference>